<organism evidence="1">
    <name type="scientific">Rhizophagus irregularis (strain DAOM 181602 / DAOM 197198 / MUCL 43194)</name>
    <name type="common">Arbuscular mycorrhizal fungus</name>
    <name type="synonym">Glomus intraradices</name>
    <dbReference type="NCBI Taxonomy" id="747089"/>
    <lineage>
        <taxon>Eukaryota</taxon>
        <taxon>Fungi</taxon>
        <taxon>Fungi incertae sedis</taxon>
        <taxon>Mucoromycota</taxon>
        <taxon>Glomeromycotina</taxon>
        <taxon>Glomeromycetes</taxon>
        <taxon>Glomerales</taxon>
        <taxon>Glomeraceae</taxon>
        <taxon>Rhizophagus</taxon>
    </lineage>
</organism>
<dbReference type="EMBL" id="KI287608">
    <property type="protein sequence ID" value="ESA09920.1"/>
    <property type="molecule type" value="Genomic_DNA"/>
</dbReference>
<proteinExistence type="predicted"/>
<reference evidence="1" key="1">
    <citation type="submission" date="2013-07" db="EMBL/GenBank/DDBJ databases">
        <title>The genome of an arbuscular mycorrhizal fungus provides insights into the evolution of the oldest plant symbiosis.</title>
        <authorList>
            <consortium name="DOE Joint Genome Institute"/>
            <person name="Tisserant E."/>
            <person name="Malbreil M."/>
            <person name="Kuo A."/>
            <person name="Kohler A."/>
            <person name="Symeonidi A."/>
            <person name="Balestrini R."/>
            <person name="Charron P."/>
            <person name="Duensing N."/>
            <person name="Frei-dit-Frey N."/>
            <person name="Gianinazzi-Pearson V."/>
            <person name="Gilbert B."/>
            <person name="Handa Y."/>
            <person name="Hijri M."/>
            <person name="Kaul R."/>
            <person name="Kawaguchi M."/>
            <person name="Krajinski F."/>
            <person name="Lammers P."/>
            <person name="Lapierre D."/>
            <person name="Masclaux F.G."/>
            <person name="Murat C."/>
            <person name="Morin E."/>
            <person name="Ndikumana S."/>
            <person name="Pagni M."/>
            <person name="Petitpierre D."/>
            <person name="Requena N."/>
            <person name="Rosikiewicz P."/>
            <person name="Riley R."/>
            <person name="Saito K."/>
            <person name="San Clemente H."/>
            <person name="Shapiro H."/>
            <person name="van Tuinen D."/>
            <person name="Becard G."/>
            <person name="Bonfante P."/>
            <person name="Paszkowski U."/>
            <person name="Shachar-Hill Y."/>
            <person name="Young J.P."/>
            <person name="Sanders I.R."/>
            <person name="Henrissat B."/>
            <person name="Rensing S.A."/>
            <person name="Grigoriev I.V."/>
            <person name="Corradi N."/>
            <person name="Roux C."/>
            <person name="Martin F."/>
        </authorList>
    </citation>
    <scope>NUCLEOTIDE SEQUENCE</scope>
    <source>
        <strain evidence="1">DAOM 197198</strain>
    </source>
</reference>
<accession>U9TP45</accession>
<dbReference type="PANTHER" id="PTHR47718">
    <property type="entry name" value="OS01G0519700 PROTEIN"/>
    <property type="match status" value="1"/>
</dbReference>
<dbReference type="VEuPathDB" id="FungiDB:RhiirFUN_020039"/>
<gene>
    <name evidence="1" type="ORF">GLOINDRAFT_97556</name>
</gene>
<dbReference type="HOGENOM" id="CLU_109049_0_0_1"/>
<evidence type="ECO:0000313" key="1">
    <source>
        <dbReference type="EMBL" id="ESA09920.1"/>
    </source>
</evidence>
<name>U9TP45_RHIID</name>
<protein>
    <submittedName>
        <fullName evidence="1">Uncharacterized protein</fullName>
    </submittedName>
</protein>
<dbReference type="PANTHER" id="PTHR47718:SF7">
    <property type="entry name" value="PROTEIN FAR1-RELATED SEQUENCE"/>
    <property type="match status" value="1"/>
</dbReference>
<dbReference type="AlphaFoldDB" id="U9TP45"/>
<sequence>MKNIIFAQGLLIDESKGSHSWLFSQILEAIDFYYHRNSLVHTTFSNRFAKLIEEYPQSKKYLEGLYESRDYWAHLYTSFKFTGGMIASSQVEFVNSCIKRMLFNSDISLCGLIDEIHKLLDEQNKKNRYQLKLPPEIREFYHLPKPKW</sequence>